<gene>
    <name evidence="2" type="ORF">HCU67_07345</name>
</gene>
<organism evidence="2 3">
    <name type="scientific">Croceivirga thetidis</name>
    <dbReference type="NCBI Taxonomy" id="2721623"/>
    <lineage>
        <taxon>Bacteria</taxon>
        <taxon>Pseudomonadati</taxon>
        <taxon>Bacteroidota</taxon>
        <taxon>Flavobacteriia</taxon>
        <taxon>Flavobacteriales</taxon>
        <taxon>Flavobacteriaceae</taxon>
        <taxon>Croceivirga</taxon>
    </lineage>
</organism>
<evidence type="ECO:0008006" key="4">
    <source>
        <dbReference type="Google" id="ProtNLM"/>
    </source>
</evidence>
<dbReference type="PANTHER" id="PTHR39338">
    <property type="entry name" value="BLL5662 PROTEIN-RELATED"/>
    <property type="match status" value="1"/>
</dbReference>
<feature type="region of interest" description="Disordered" evidence="1">
    <location>
        <begin position="136"/>
        <end position="157"/>
    </location>
</feature>
<sequence>MLSSLPASFREHDLQTDVRTLLVLRRAMQKGLVKTLGDLHNVLKGIIVKKPEEEGPYIKAFYEYFLNIPVAPGQSLEDAILRSETFQKWKSGYVEEADRDMDLTPEDLVNTFLDQVHLTTYDIKQVVDGLELWNKDNPDLEDTDEEQNDQNPRERHLDKMADYSDLSLKELLERMEQVRKQQRTNHGGGSHWIGTGGISPYGHGGAAKNGIRVGGQGGGRMARKVIGDKNYFPVDRDSLLNDDNVDAALASIKGVIEESAQEKLDVPTTIKTGLKRGGLFIPELKNEKNEDFKIIVLIDNGGYSMSPYVRTVQRLFRKMKTRFAHDLEVFYFHNTIYDRVWSDERRMTSMYLDRLLKFNKNYKVFIIGDAAMAPYELTHDSMLAIKAITEKFKKTVWLNPEPLKYWPGTYTIQAIKELVPMFPLTPRGIEKAVQDMNKKNIAGG</sequence>
<accession>A0ABX1GPZ4</accession>
<dbReference type="Proteomes" id="UP000718451">
    <property type="component" value="Unassembled WGS sequence"/>
</dbReference>
<evidence type="ECO:0000313" key="2">
    <source>
        <dbReference type="EMBL" id="NKI31758.1"/>
    </source>
</evidence>
<dbReference type="EMBL" id="JAAWWL010000001">
    <property type="protein sequence ID" value="NKI31758.1"/>
    <property type="molecule type" value="Genomic_DNA"/>
</dbReference>
<dbReference type="PANTHER" id="PTHR39338:SF7">
    <property type="entry name" value="BLL6692 PROTEIN"/>
    <property type="match status" value="1"/>
</dbReference>
<keyword evidence="3" id="KW-1185">Reference proteome</keyword>
<feature type="compositionally biased region" description="Acidic residues" evidence="1">
    <location>
        <begin position="139"/>
        <end position="148"/>
    </location>
</feature>
<protein>
    <recommendedName>
        <fullName evidence="4">VWA domain-containing protein</fullName>
    </recommendedName>
</protein>
<reference evidence="2 3" key="1">
    <citation type="submission" date="2020-04" db="EMBL/GenBank/DDBJ databases">
        <authorList>
            <person name="Yoon J."/>
        </authorList>
    </citation>
    <scope>NUCLEOTIDE SEQUENCE [LARGE SCALE GENOMIC DNA]</scope>
    <source>
        <strain evidence="2 3">DJ-13</strain>
    </source>
</reference>
<name>A0ABX1GPZ4_9FLAO</name>
<evidence type="ECO:0000256" key="1">
    <source>
        <dbReference type="SAM" id="MobiDB-lite"/>
    </source>
</evidence>
<evidence type="ECO:0000313" key="3">
    <source>
        <dbReference type="Proteomes" id="UP000718451"/>
    </source>
</evidence>
<proteinExistence type="predicted"/>
<dbReference type="RefSeq" id="WP_168551909.1">
    <property type="nucleotide sequence ID" value="NZ_JAAWWL010000001.1"/>
</dbReference>
<comment type="caution">
    <text evidence="2">The sequence shown here is derived from an EMBL/GenBank/DDBJ whole genome shotgun (WGS) entry which is preliminary data.</text>
</comment>